<protein>
    <submittedName>
        <fullName evidence="1">Uncharacterized protein</fullName>
    </submittedName>
</protein>
<reference evidence="1" key="1">
    <citation type="submission" date="2020-08" db="EMBL/GenBank/DDBJ databases">
        <title>Multicomponent nature underlies the extraordinary mechanical properties of spider dragline silk.</title>
        <authorList>
            <person name="Kono N."/>
            <person name="Nakamura H."/>
            <person name="Mori M."/>
            <person name="Yoshida Y."/>
            <person name="Ohtoshi R."/>
            <person name="Malay A.D."/>
            <person name="Moran D.A.P."/>
            <person name="Tomita M."/>
            <person name="Numata K."/>
            <person name="Arakawa K."/>
        </authorList>
    </citation>
    <scope>NUCLEOTIDE SEQUENCE</scope>
</reference>
<comment type="caution">
    <text evidence="1">The sequence shown here is derived from an EMBL/GenBank/DDBJ whole genome shotgun (WGS) entry which is preliminary data.</text>
</comment>
<organism evidence="1 2">
    <name type="scientific">Nephila pilipes</name>
    <name type="common">Giant wood spider</name>
    <name type="synonym">Nephila maculata</name>
    <dbReference type="NCBI Taxonomy" id="299642"/>
    <lineage>
        <taxon>Eukaryota</taxon>
        <taxon>Metazoa</taxon>
        <taxon>Ecdysozoa</taxon>
        <taxon>Arthropoda</taxon>
        <taxon>Chelicerata</taxon>
        <taxon>Arachnida</taxon>
        <taxon>Araneae</taxon>
        <taxon>Araneomorphae</taxon>
        <taxon>Entelegynae</taxon>
        <taxon>Araneoidea</taxon>
        <taxon>Nephilidae</taxon>
        <taxon>Nephila</taxon>
    </lineage>
</organism>
<gene>
    <name evidence="1" type="primary">AVEN_275590_1</name>
    <name evidence="1" type="ORF">NPIL_591031</name>
</gene>
<keyword evidence="2" id="KW-1185">Reference proteome</keyword>
<dbReference type="AlphaFoldDB" id="A0A8X6TIF9"/>
<accession>A0A8X6TIF9</accession>
<proteinExistence type="predicted"/>
<evidence type="ECO:0000313" key="2">
    <source>
        <dbReference type="Proteomes" id="UP000887013"/>
    </source>
</evidence>
<feature type="non-terminal residue" evidence="1">
    <location>
        <position position="1"/>
    </location>
</feature>
<sequence>VKREIFCAEYPHLCQTPNNLTEFCKKHPYFCTPKVSNLVIPKLGYFTNNSMDEVVRDTLMEIYIHNISEKGTDLWSWKLYTGTESKTTFFYEDTKSTYVTCYSTNLHINSSEEVETVNSNPSGIAYVMLNGFFTFIREEETIYPWTVPRIFLNVHSPFVPSTSPVEGLFLEKNHLYILSIQMVSTLFNETIPKFSTFLSLCPHKPF</sequence>
<dbReference type="EMBL" id="BMAW01009301">
    <property type="protein sequence ID" value="GFT13189.1"/>
    <property type="molecule type" value="Genomic_DNA"/>
</dbReference>
<dbReference type="Proteomes" id="UP000887013">
    <property type="component" value="Unassembled WGS sequence"/>
</dbReference>
<evidence type="ECO:0000313" key="1">
    <source>
        <dbReference type="EMBL" id="GFT13189.1"/>
    </source>
</evidence>
<dbReference type="OrthoDB" id="6437214at2759"/>
<name>A0A8X6TIF9_NEPPI</name>